<keyword evidence="3" id="KW-1185">Reference proteome</keyword>
<evidence type="ECO:0000259" key="1">
    <source>
        <dbReference type="Pfam" id="PF20546"/>
    </source>
</evidence>
<dbReference type="AlphaFoldDB" id="A0A931I632"/>
<evidence type="ECO:0000313" key="2">
    <source>
        <dbReference type="EMBL" id="MBH0775557.1"/>
    </source>
</evidence>
<dbReference type="InterPro" id="IPR046648">
    <property type="entry name" value="DUF6760"/>
</dbReference>
<reference evidence="2" key="1">
    <citation type="submission" date="2020-11" db="EMBL/GenBank/DDBJ databases">
        <title>Nocardia NEAU-351.nov., a novel actinomycete isolated from the cow dung.</title>
        <authorList>
            <person name="Zhang X."/>
        </authorList>
    </citation>
    <scope>NUCLEOTIDE SEQUENCE</scope>
    <source>
        <strain evidence="2">NEAU-351</strain>
    </source>
</reference>
<organism evidence="2 3">
    <name type="scientific">Nocardia bovistercoris</name>
    <dbReference type="NCBI Taxonomy" id="2785916"/>
    <lineage>
        <taxon>Bacteria</taxon>
        <taxon>Bacillati</taxon>
        <taxon>Actinomycetota</taxon>
        <taxon>Actinomycetes</taxon>
        <taxon>Mycobacteriales</taxon>
        <taxon>Nocardiaceae</taxon>
        <taxon>Nocardia</taxon>
    </lineage>
</organism>
<feature type="domain" description="DUF6760" evidence="1">
    <location>
        <begin position="239"/>
        <end position="285"/>
    </location>
</feature>
<name>A0A931I632_9NOCA</name>
<accession>A0A931I632</accession>
<dbReference type="Proteomes" id="UP000655751">
    <property type="component" value="Unassembled WGS sequence"/>
</dbReference>
<proteinExistence type="predicted"/>
<dbReference type="EMBL" id="JADMLG010000002">
    <property type="protein sequence ID" value="MBH0775557.1"/>
    <property type="molecule type" value="Genomic_DNA"/>
</dbReference>
<gene>
    <name evidence="2" type="ORF">IT779_04535</name>
</gene>
<comment type="caution">
    <text evidence="2">The sequence shown here is derived from an EMBL/GenBank/DDBJ whole genome shotgun (WGS) entry which is preliminary data.</text>
</comment>
<protein>
    <recommendedName>
        <fullName evidence="1">DUF6760 domain-containing protein</fullName>
    </recommendedName>
</protein>
<sequence>MNALTGTLPGGYWDAAGVLHRTYDLVPLTGREEELLVHASDRPQAELVTEVLTRGVHRIGDIESVSAEVARGLLVGDRQLLLLRLRQATFGDLVRAALICPWADCGQRVTMEFSLAEVPVVESTAKGPVYTMRLSDAATTDTNGGAPISFRLPTGADQEQLSRWLAVDEARALTMLLDRCVGAEITLSLSSLARAEIESEMRRAAPGVEQVLEAGCAECGRTFLVPFDVARYFFGELRTDRELLYREVHYLAYHYHWSEAEIMSMTREQRRTYLEVLGDEIERSNGDA</sequence>
<dbReference type="Pfam" id="PF20546">
    <property type="entry name" value="DUF6760"/>
    <property type="match status" value="1"/>
</dbReference>
<dbReference type="RefSeq" id="WP_196147922.1">
    <property type="nucleotide sequence ID" value="NZ_JADMLG010000002.1"/>
</dbReference>
<evidence type="ECO:0000313" key="3">
    <source>
        <dbReference type="Proteomes" id="UP000655751"/>
    </source>
</evidence>
<dbReference type="InterPro" id="IPR024364">
    <property type="entry name" value="Baseplate_phage_T4-like"/>
</dbReference>
<dbReference type="Pfam" id="PF12322">
    <property type="entry name" value="T4_baseplate"/>
    <property type="match status" value="1"/>
</dbReference>